<comment type="caution">
    <text evidence="2">The sequence shown here is derived from an EMBL/GenBank/DDBJ whole genome shotgun (WGS) entry which is preliminary data.</text>
</comment>
<sequence>MSTASCKETSTGEAPRRAGSDLLLRKLPLLAKVQALEQQHPKDPQAECNLLCYGPEVYRIHSIACRRDDRGVLQSRRGGRLGEEDEGDGNDEKKNFLSKMDAAVALPTHMSFLAMMELELRKSMESLQDARRGKQGLEGGIANAKGAAESTGDKKKKKHGANWDAHRKQNGESDEGETDDDERVKDILGTTRTGVEVGVGGEECVLLRAIRAPRVVAHARGTTIPTGEAGLSNFRNGNRNSDARDGAGDGCMPWEQMLESIMSHYDATDDDKGGKAVQSYLRRVSWIERQKKLQSGLGVAAETLHQNEQPWGSMTDAMRVQKEMQRMRLQRKRFRRLHKG</sequence>
<feature type="compositionally biased region" description="Polar residues" evidence="1">
    <location>
        <begin position="1"/>
        <end position="12"/>
    </location>
</feature>
<keyword evidence="3" id="KW-1185">Reference proteome</keyword>
<dbReference type="OMA" id="GIDRAGY"/>
<dbReference type="VEuPathDB" id="TriTrypDB:TRSC58_07300"/>
<dbReference type="EMBL" id="MKGL01000122">
    <property type="protein sequence ID" value="RNF05925.1"/>
    <property type="molecule type" value="Genomic_DNA"/>
</dbReference>
<evidence type="ECO:0000313" key="3">
    <source>
        <dbReference type="Proteomes" id="UP000283634"/>
    </source>
</evidence>
<evidence type="ECO:0000313" key="2">
    <source>
        <dbReference type="EMBL" id="RNF05925.1"/>
    </source>
</evidence>
<dbReference type="OrthoDB" id="253070at2759"/>
<feature type="compositionally biased region" description="Acidic residues" evidence="1">
    <location>
        <begin position="172"/>
        <end position="181"/>
    </location>
</feature>
<dbReference type="GeneID" id="40328157"/>
<gene>
    <name evidence="2" type="ORF">TraAM80_04224</name>
</gene>
<reference evidence="2 3" key="1">
    <citation type="journal article" date="2018" name="BMC Genomics">
        <title>Genomic comparison of Trypanosoma conorhini and Trypanosoma rangeli to Trypanosoma cruzi strains of high and low virulence.</title>
        <authorList>
            <person name="Bradwell K.R."/>
            <person name="Koparde V.N."/>
            <person name="Matveyev A.V."/>
            <person name="Serrano M.G."/>
            <person name="Alves J.M."/>
            <person name="Parikh H."/>
            <person name="Huang B."/>
            <person name="Lee V."/>
            <person name="Espinosa-Alvarez O."/>
            <person name="Ortiz P.A."/>
            <person name="Costa-Martins A.G."/>
            <person name="Teixeira M.M."/>
            <person name="Buck G.A."/>
        </authorList>
    </citation>
    <scope>NUCLEOTIDE SEQUENCE [LARGE SCALE GENOMIC DNA]</scope>
    <source>
        <strain evidence="2 3">AM80</strain>
    </source>
</reference>
<feature type="region of interest" description="Disordered" evidence="1">
    <location>
        <begin position="1"/>
        <end position="20"/>
    </location>
</feature>
<dbReference type="AlphaFoldDB" id="A0A3R7MNY7"/>
<name>A0A3R7MNY7_TRYRA</name>
<dbReference type="Proteomes" id="UP000283634">
    <property type="component" value="Unassembled WGS sequence"/>
</dbReference>
<protein>
    <submittedName>
        <fullName evidence="2">Uncharacterized protein</fullName>
    </submittedName>
</protein>
<evidence type="ECO:0000256" key="1">
    <source>
        <dbReference type="SAM" id="MobiDB-lite"/>
    </source>
</evidence>
<organism evidence="2 3">
    <name type="scientific">Trypanosoma rangeli</name>
    <dbReference type="NCBI Taxonomy" id="5698"/>
    <lineage>
        <taxon>Eukaryota</taxon>
        <taxon>Discoba</taxon>
        <taxon>Euglenozoa</taxon>
        <taxon>Kinetoplastea</taxon>
        <taxon>Metakinetoplastina</taxon>
        <taxon>Trypanosomatida</taxon>
        <taxon>Trypanosomatidae</taxon>
        <taxon>Trypanosoma</taxon>
        <taxon>Herpetosoma</taxon>
    </lineage>
</organism>
<dbReference type="RefSeq" id="XP_029238966.1">
    <property type="nucleotide sequence ID" value="XM_029381159.1"/>
</dbReference>
<feature type="region of interest" description="Disordered" evidence="1">
    <location>
        <begin position="129"/>
        <end position="183"/>
    </location>
</feature>
<accession>A0A3R7MNY7</accession>
<proteinExistence type="predicted"/>